<dbReference type="SUPFAM" id="SSF49785">
    <property type="entry name" value="Galactose-binding domain-like"/>
    <property type="match status" value="2"/>
</dbReference>
<evidence type="ECO:0000256" key="1">
    <source>
        <dbReference type="SAM" id="MobiDB-lite"/>
    </source>
</evidence>
<organism evidence="4 5">
    <name type="scientific">Rugosimonospora africana</name>
    <dbReference type="NCBI Taxonomy" id="556532"/>
    <lineage>
        <taxon>Bacteria</taxon>
        <taxon>Bacillati</taxon>
        <taxon>Actinomycetota</taxon>
        <taxon>Actinomycetes</taxon>
        <taxon>Micromonosporales</taxon>
        <taxon>Micromonosporaceae</taxon>
        <taxon>Rugosimonospora</taxon>
    </lineage>
</organism>
<dbReference type="InterPro" id="IPR000421">
    <property type="entry name" value="FA58C"/>
</dbReference>
<accession>A0A8J3QPU0</accession>
<evidence type="ECO:0000313" key="4">
    <source>
        <dbReference type="EMBL" id="GIH14266.1"/>
    </source>
</evidence>
<keyword evidence="5" id="KW-1185">Reference proteome</keyword>
<gene>
    <name evidence="4" type="ORF">Raf01_24380</name>
</gene>
<dbReference type="Gene3D" id="2.60.120.260">
    <property type="entry name" value="Galactose-binding domain-like"/>
    <property type="match status" value="3"/>
</dbReference>
<dbReference type="PROSITE" id="PS50022">
    <property type="entry name" value="FA58C_3"/>
    <property type="match status" value="1"/>
</dbReference>
<dbReference type="AlphaFoldDB" id="A0A8J3QPU0"/>
<evidence type="ECO:0000256" key="2">
    <source>
        <dbReference type="SAM" id="SignalP"/>
    </source>
</evidence>
<dbReference type="EMBL" id="BONZ01000022">
    <property type="protein sequence ID" value="GIH14266.1"/>
    <property type="molecule type" value="Genomic_DNA"/>
</dbReference>
<feature type="region of interest" description="Disordered" evidence="1">
    <location>
        <begin position="948"/>
        <end position="967"/>
    </location>
</feature>
<keyword evidence="2" id="KW-0732">Signal</keyword>
<name>A0A8J3QPU0_9ACTN</name>
<reference evidence="4" key="1">
    <citation type="submission" date="2021-01" db="EMBL/GenBank/DDBJ databases">
        <title>Whole genome shotgun sequence of Rugosimonospora africana NBRC 104875.</title>
        <authorList>
            <person name="Komaki H."/>
            <person name="Tamura T."/>
        </authorList>
    </citation>
    <scope>NUCLEOTIDE SEQUENCE</scope>
    <source>
        <strain evidence="4">NBRC 104875</strain>
    </source>
</reference>
<comment type="caution">
    <text evidence="4">The sequence shown here is derived from an EMBL/GenBank/DDBJ whole genome shotgun (WGS) entry which is preliminary data.</text>
</comment>
<dbReference type="InterPro" id="IPR006311">
    <property type="entry name" value="TAT_signal"/>
</dbReference>
<feature type="chain" id="PRO_5035250740" description="F5/8 type C domain-containing protein" evidence="2">
    <location>
        <begin position="30"/>
        <end position="1061"/>
    </location>
</feature>
<proteinExistence type="predicted"/>
<evidence type="ECO:0000313" key="5">
    <source>
        <dbReference type="Proteomes" id="UP000642748"/>
    </source>
</evidence>
<feature type="signal peptide" evidence="2">
    <location>
        <begin position="1"/>
        <end position="29"/>
    </location>
</feature>
<dbReference type="Proteomes" id="UP000642748">
    <property type="component" value="Unassembled WGS sequence"/>
</dbReference>
<dbReference type="Pfam" id="PF22633">
    <property type="entry name" value="F5_F8_type_C_2"/>
    <property type="match status" value="1"/>
</dbReference>
<sequence>MRRRNLLRTALAVPATVAAARLAAPAAAAASPGAAPAKGPASAPAPAGSQDALAGVYYQALLLNTPFVESMWDPATGSYPIPDFYFVSVLGNAVLCTSGTYDAQAAGIERETLLEHTLSTIRYAAAHNRWNSAAGTWGKQLYFDSTMESYFVAAAKLLWPQLDAATRDQIDAIVRGTANYVVSLGTDPDPLSPGWTTNGLAGGYAGDSKMEEMGTRTMPLATALAWLPDDPDAGAWAQWLSRWTTNMSGLPPADRANPSPAGGTTIAAANQADNIWDTFLVENHGTYAPIYQQSIGAYPGRNVAQFLIAGRDVPAAVTTVPNADRLWFVMGQTGTDAGVPEDFMVADRHHLYGRNLLPLTYRAMVDGDRYVARAERMLADHLIPYERYAPAGRLTKFSGEPKYEPEARAETAMAYLLHYHRDRLAGDVRAASAAEYFAHHSGAIDYGVGPGLAVHQSARALAGSVTKPGYVKFAYLPQHDDWLFDIAGASPALLPSTATTVLSRTCRVYTSARDGIDATATVLRTPGGVAGFATLPDGTVAYASGGVGAGEGVLRLTNLSMPGIDGLDGDRTFRWAGGSVTLAPQTGLGDGGVDDIAFAATTARYLRMYGDRAATAYGFSLYELEVYGDGGTDLAVGATATASSYDSGNQAAGGPFPPALAVDGRTDTRWAVAPAQRPNPGWLCVDLGADHSVNRVVLRWETAYASQYRIEVSGDGQTWRTVAAVPATVEAAGNWLNVDGRAGFVVRGGTNPITVTGAGIVLSDGPAAGSAGMVIEGYPAQSDVDTARRAAAPAPSDLPAGLAASLVGGQLSVFNLTGASVAGEFTVPRTGPALVAYQGTQRVSGTRASRYAVDLPGADAVVAAARFTVATPGNGSPPVGLTVRVDGSRSLRLSAPAGTGPVRLLVRSLANGQTAPATVPDGGDTTVTFPHGPDVPTSDLARGATTYPTSPLPPGMSSPATAVDGDPGTSWRPGPDGRMVIDLGAAVPAGSVKLTWSRPGTPAVRVAVSTDGLTYTDVAALAPATGPTQQAPLHVTARYVAVSATGWRPGQATLVEAAILP</sequence>
<protein>
    <recommendedName>
        <fullName evidence="3">F5/8 type C domain-containing protein</fullName>
    </recommendedName>
</protein>
<dbReference type="PROSITE" id="PS51318">
    <property type="entry name" value="TAT"/>
    <property type="match status" value="1"/>
</dbReference>
<evidence type="ECO:0000259" key="3">
    <source>
        <dbReference type="PROSITE" id="PS50022"/>
    </source>
</evidence>
<dbReference type="Pfam" id="PF00754">
    <property type="entry name" value="F5_F8_type_C"/>
    <property type="match status" value="1"/>
</dbReference>
<dbReference type="InterPro" id="IPR008979">
    <property type="entry name" value="Galactose-bd-like_sf"/>
</dbReference>
<dbReference type="RefSeq" id="WP_203917937.1">
    <property type="nucleotide sequence ID" value="NZ_BONZ01000022.1"/>
</dbReference>
<feature type="domain" description="F5/8 type C" evidence="3">
    <location>
        <begin position="614"/>
        <end position="734"/>
    </location>
</feature>